<feature type="signal peptide" evidence="2">
    <location>
        <begin position="1"/>
        <end position="21"/>
    </location>
</feature>
<evidence type="ECO:0000256" key="1">
    <source>
        <dbReference type="SAM" id="MobiDB-lite"/>
    </source>
</evidence>
<evidence type="ECO:0000313" key="3">
    <source>
        <dbReference type="EMBL" id="PUU83976.1"/>
    </source>
</evidence>
<name>A0A2T7A8B0_TUBBO</name>
<dbReference type="AlphaFoldDB" id="A0A2T7A8B0"/>
<comment type="caution">
    <text evidence="3">The sequence shown here is derived from an EMBL/GenBank/DDBJ whole genome shotgun (WGS) entry which is preliminary data.</text>
</comment>
<sequence>MKTVAMVMMMMMVVVVRIVRCRSGMGAKYTYTLSALPISFFIPLTPIPLVVYGESDSNYRYHRPRQKPSYLHCTTPPPTSGGPAPRPLLPGASTMARTCPFVAVGKHGRLAPPEEILANTSKQHLAPASWA</sequence>
<feature type="chain" id="PRO_5015657340" description="Secreted protein" evidence="2">
    <location>
        <begin position="22"/>
        <end position="131"/>
    </location>
</feature>
<dbReference type="EMBL" id="NESQ01000005">
    <property type="protein sequence ID" value="PUU83976.1"/>
    <property type="molecule type" value="Genomic_DNA"/>
</dbReference>
<reference evidence="3 4" key="1">
    <citation type="submission" date="2017-04" db="EMBL/GenBank/DDBJ databases">
        <title>Draft genome sequence of Tuber borchii Vittad., a whitish edible truffle.</title>
        <authorList>
            <consortium name="DOE Joint Genome Institute"/>
            <person name="Murat C."/>
            <person name="Kuo A."/>
            <person name="Barry K.W."/>
            <person name="Clum A."/>
            <person name="Dockter R.B."/>
            <person name="Fauchery L."/>
            <person name="Iotti M."/>
            <person name="Kohler A."/>
            <person name="Labutti K."/>
            <person name="Lindquist E.A."/>
            <person name="Lipzen A."/>
            <person name="Ohm R.A."/>
            <person name="Wang M."/>
            <person name="Grigoriev I.V."/>
            <person name="Zambonelli A."/>
            <person name="Martin F.M."/>
        </authorList>
    </citation>
    <scope>NUCLEOTIDE SEQUENCE [LARGE SCALE GENOMIC DNA]</scope>
    <source>
        <strain evidence="3 4">Tbo3840</strain>
    </source>
</reference>
<evidence type="ECO:0000256" key="2">
    <source>
        <dbReference type="SAM" id="SignalP"/>
    </source>
</evidence>
<evidence type="ECO:0008006" key="5">
    <source>
        <dbReference type="Google" id="ProtNLM"/>
    </source>
</evidence>
<accession>A0A2T7A8B0</accession>
<evidence type="ECO:0000313" key="4">
    <source>
        <dbReference type="Proteomes" id="UP000244722"/>
    </source>
</evidence>
<gene>
    <name evidence="3" type="ORF">B9Z19DRAFT_650634</name>
</gene>
<dbReference type="Proteomes" id="UP000244722">
    <property type="component" value="Unassembled WGS sequence"/>
</dbReference>
<feature type="compositionally biased region" description="Pro residues" evidence="1">
    <location>
        <begin position="75"/>
        <end position="88"/>
    </location>
</feature>
<protein>
    <recommendedName>
        <fullName evidence="5">Secreted protein</fullName>
    </recommendedName>
</protein>
<organism evidence="3 4">
    <name type="scientific">Tuber borchii</name>
    <name type="common">White truffle</name>
    <dbReference type="NCBI Taxonomy" id="42251"/>
    <lineage>
        <taxon>Eukaryota</taxon>
        <taxon>Fungi</taxon>
        <taxon>Dikarya</taxon>
        <taxon>Ascomycota</taxon>
        <taxon>Pezizomycotina</taxon>
        <taxon>Pezizomycetes</taxon>
        <taxon>Pezizales</taxon>
        <taxon>Tuberaceae</taxon>
        <taxon>Tuber</taxon>
    </lineage>
</organism>
<feature type="region of interest" description="Disordered" evidence="1">
    <location>
        <begin position="68"/>
        <end position="89"/>
    </location>
</feature>
<keyword evidence="2" id="KW-0732">Signal</keyword>
<keyword evidence="4" id="KW-1185">Reference proteome</keyword>
<proteinExistence type="predicted"/>